<reference evidence="3" key="1">
    <citation type="journal article" date="2019" name="Int. J. Syst. Evol. Microbiol.">
        <title>The Global Catalogue of Microorganisms (GCM) 10K type strain sequencing project: providing services to taxonomists for standard genome sequencing and annotation.</title>
        <authorList>
            <consortium name="The Broad Institute Genomics Platform"/>
            <consortium name="The Broad Institute Genome Sequencing Center for Infectious Disease"/>
            <person name="Wu L."/>
            <person name="Ma J."/>
        </authorList>
    </citation>
    <scope>NUCLEOTIDE SEQUENCE [LARGE SCALE GENOMIC DNA]</scope>
    <source>
        <strain evidence="3">JCM 17927</strain>
    </source>
</reference>
<comment type="caution">
    <text evidence="2">The sequence shown here is derived from an EMBL/GenBank/DDBJ whole genome shotgun (WGS) entry which is preliminary data.</text>
</comment>
<dbReference type="Pfam" id="PF04264">
    <property type="entry name" value="YceI"/>
    <property type="match status" value="1"/>
</dbReference>
<dbReference type="Gene3D" id="2.40.128.110">
    <property type="entry name" value="Lipid/polyisoprenoid-binding, YceI-like"/>
    <property type="match status" value="1"/>
</dbReference>
<proteinExistence type="predicted"/>
<name>A0ABP8MMZ5_9BACT</name>
<feature type="domain" description="Lipid/polyisoprenoid-binding YceI-like" evidence="1">
    <location>
        <begin position="12"/>
        <end position="181"/>
    </location>
</feature>
<keyword evidence="3" id="KW-1185">Reference proteome</keyword>
<dbReference type="EMBL" id="BAABHD010000021">
    <property type="protein sequence ID" value="GAA4451842.1"/>
    <property type="molecule type" value="Genomic_DNA"/>
</dbReference>
<dbReference type="RefSeq" id="WP_345242007.1">
    <property type="nucleotide sequence ID" value="NZ_BAABHD010000021.1"/>
</dbReference>
<gene>
    <name evidence="2" type="ORF">GCM10023189_14290</name>
</gene>
<dbReference type="SMART" id="SM00867">
    <property type="entry name" value="YceI"/>
    <property type="match status" value="1"/>
</dbReference>
<evidence type="ECO:0000313" key="3">
    <source>
        <dbReference type="Proteomes" id="UP001501175"/>
    </source>
</evidence>
<dbReference type="InterPro" id="IPR036761">
    <property type="entry name" value="TTHA0802/YceI-like_sf"/>
</dbReference>
<dbReference type="SUPFAM" id="SSF101874">
    <property type="entry name" value="YceI-like"/>
    <property type="match status" value="1"/>
</dbReference>
<protein>
    <submittedName>
        <fullName evidence="2">YceI family protein</fullName>
    </submittedName>
</protein>
<dbReference type="PANTHER" id="PTHR34406:SF1">
    <property type="entry name" value="PROTEIN YCEI"/>
    <property type="match status" value="1"/>
</dbReference>
<dbReference type="Proteomes" id="UP001501175">
    <property type="component" value="Unassembled WGS sequence"/>
</dbReference>
<sequence length="184" mass="20417">METAYSTSTTTKWVIDTAHSEVQFKVKHLMITTVTGYFKTFNLEVETEGDDFTKASHIVFTADVDSINTNNEQRDTHLRSADFFDAENHAQIKFVGKHFEPDGDDYLLHGDLTIRGVTKPLTVNVEAAGTVVDPYGQTKAGFTVDGKISRKEFGLTWNAVTEAGSVVVSDDIKLHCEIQLIKQG</sequence>
<dbReference type="PANTHER" id="PTHR34406">
    <property type="entry name" value="PROTEIN YCEI"/>
    <property type="match status" value="1"/>
</dbReference>
<dbReference type="InterPro" id="IPR007372">
    <property type="entry name" value="Lipid/polyisoprenoid-bd_YceI"/>
</dbReference>
<accession>A0ABP8MMZ5</accession>
<organism evidence="2 3">
    <name type="scientific">Nibrella saemangeumensis</name>
    <dbReference type="NCBI Taxonomy" id="1084526"/>
    <lineage>
        <taxon>Bacteria</taxon>
        <taxon>Pseudomonadati</taxon>
        <taxon>Bacteroidota</taxon>
        <taxon>Cytophagia</taxon>
        <taxon>Cytophagales</taxon>
        <taxon>Spirosomataceae</taxon>
        <taxon>Nibrella</taxon>
    </lineage>
</organism>
<evidence type="ECO:0000259" key="1">
    <source>
        <dbReference type="SMART" id="SM00867"/>
    </source>
</evidence>
<evidence type="ECO:0000313" key="2">
    <source>
        <dbReference type="EMBL" id="GAA4451842.1"/>
    </source>
</evidence>